<dbReference type="EMBL" id="AHJE01000012">
    <property type="protein sequence ID" value="EHP44259.1"/>
    <property type="molecule type" value="Genomic_DNA"/>
</dbReference>
<organism evidence="1 2">
    <name type="scientific">Cupriavidus basilensis OR16</name>
    <dbReference type="NCBI Taxonomy" id="1127483"/>
    <lineage>
        <taxon>Bacteria</taxon>
        <taxon>Pseudomonadati</taxon>
        <taxon>Pseudomonadota</taxon>
        <taxon>Betaproteobacteria</taxon>
        <taxon>Burkholderiales</taxon>
        <taxon>Burkholderiaceae</taxon>
        <taxon>Cupriavidus</taxon>
    </lineage>
</organism>
<evidence type="ECO:0000313" key="2">
    <source>
        <dbReference type="Proteomes" id="UP000005808"/>
    </source>
</evidence>
<reference evidence="1 2" key="1">
    <citation type="journal article" date="2012" name="J. Bacteriol.">
        <title>De Novo Genome Project of Cupriavidus basilensis OR16.</title>
        <authorList>
            <person name="Cserhati M."/>
            <person name="Kriszt B."/>
            <person name="Szoboszlay S."/>
            <person name="Toth A."/>
            <person name="Szabo I."/>
            <person name="Tancsics A."/>
            <person name="Nagy I."/>
            <person name="Horvath B."/>
            <person name="Nagy I."/>
            <person name="Kukolya J."/>
        </authorList>
    </citation>
    <scope>NUCLEOTIDE SEQUENCE [LARGE SCALE GENOMIC DNA]</scope>
    <source>
        <strain evidence="1 2">OR16</strain>
    </source>
</reference>
<accession>H1S043</accession>
<evidence type="ECO:0000313" key="1">
    <source>
        <dbReference type="EMBL" id="EHP44259.1"/>
    </source>
</evidence>
<protein>
    <submittedName>
        <fullName evidence="1">Uncharacterized protein</fullName>
    </submittedName>
</protein>
<dbReference type="AlphaFoldDB" id="H1S043"/>
<comment type="caution">
    <text evidence="1">The sequence shown here is derived from an EMBL/GenBank/DDBJ whole genome shotgun (WGS) entry which is preliminary data.</text>
</comment>
<dbReference type="Proteomes" id="UP000005808">
    <property type="component" value="Unassembled WGS sequence"/>
</dbReference>
<name>H1S043_9BURK</name>
<sequence length="174" mass="19081">MPSALAEYLRSPALERSDAHIATLQSRLNYIAEVVEAVSQWSGDRARPVFALLNEIESDLLVIIGGESKDGREDSTYIMHSSWPADCSAAAMFESLPKRVVSVMNRGVGKVLLMDPEAEKWVVGWGSAMRDLASAFAGSANLEQSMGRLMALDIMLTNMLSFIASMRLNPMIEK</sequence>
<proteinExistence type="predicted"/>
<gene>
    <name evidence="1" type="ORF">OR16_04757</name>
</gene>
<dbReference type="PATRIC" id="fig|1127483.3.peg.945"/>